<dbReference type="AlphaFoldDB" id="A0A246F949"/>
<protein>
    <submittedName>
        <fullName evidence="1">Cytoplasmic protein</fullName>
    </submittedName>
</protein>
<organism evidence="1 2">
    <name type="scientific">Pseudomonas nitroreducens</name>
    <dbReference type="NCBI Taxonomy" id="46680"/>
    <lineage>
        <taxon>Bacteria</taxon>
        <taxon>Pseudomonadati</taxon>
        <taxon>Pseudomonadota</taxon>
        <taxon>Gammaproteobacteria</taxon>
        <taxon>Pseudomonadales</taxon>
        <taxon>Pseudomonadaceae</taxon>
        <taxon>Pseudomonas</taxon>
    </lineage>
</organism>
<evidence type="ECO:0000313" key="1">
    <source>
        <dbReference type="EMBL" id="OWP50846.1"/>
    </source>
</evidence>
<gene>
    <name evidence="1" type="ORF">CEG18_08180</name>
</gene>
<name>A0A246F949_PSENT</name>
<evidence type="ECO:0000313" key="2">
    <source>
        <dbReference type="Proteomes" id="UP000198145"/>
    </source>
</evidence>
<reference evidence="1 2" key="1">
    <citation type="submission" date="2017-06" db="EMBL/GenBank/DDBJ databases">
        <title>Draft genome of Pseudomonas nitroreducens DF05.</title>
        <authorList>
            <person name="Iyer R."/>
        </authorList>
    </citation>
    <scope>NUCLEOTIDE SEQUENCE [LARGE SCALE GENOMIC DNA]</scope>
    <source>
        <strain evidence="1 2">DF05</strain>
    </source>
</reference>
<dbReference type="RefSeq" id="WP_088417048.1">
    <property type="nucleotide sequence ID" value="NZ_NJBA01000003.1"/>
</dbReference>
<proteinExistence type="predicted"/>
<sequence length="79" mass="8943">MRKYRLTIQRHGQLLGHFDSDLPWARDAVRAIAKGLAGQDFDLELQVADSERRLLESSPAGIRVLASEPLYRPMPLESL</sequence>
<accession>A0A246F949</accession>
<comment type="caution">
    <text evidence="1">The sequence shown here is derived from an EMBL/GenBank/DDBJ whole genome shotgun (WGS) entry which is preliminary data.</text>
</comment>
<dbReference type="Proteomes" id="UP000198145">
    <property type="component" value="Unassembled WGS sequence"/>
</dbReference>
<dbReference type="EMBL" id="NJBA01000003">
    <property type="protein sequence ID" value="OWP50846.1"/>
    <property type="molecule type" value="Genomic_DNA"/>
</dbReference>